<dbReference type="EMBL" id="BTRK01000005">
    <property type="protein sequence ID" value="GMR55507.1"/>
    <property type="molecule type" value="Genomic_DNA"/>
</dbReference>
<feature type="non-terminal residue" evidence="2">
    <location>
        <position position="1"/>
    </location>
</feature>
<dbReference type="Proteomes" id="UP001328107">
    <property type="component" value="Unassembled WGS sequence"/>
</dbReference>
<name>A0AAN5D4F1_9BILA</name>
<dbReference type="InterPro" id="IPR011333">
    <property type="entry name" value="SKP1/BTB/POZ_sf"/>
</dbReference>
<keyword evidence="3" id="KW-1185">Reference proteome</keyword>
<reference evidence="3" key="1">
    <citation type="submission" date="2022-10" db="EMBL/GenBank/DDBJ databases">
        <title>Genome assembly of Pristionchus species.</title>
        <authorList>
            <person name="Yoshida K."/>
            <person name="Sommer R.J."/>
        </authorList>
    </citation>
    <scope>NUCLEOTIDE SEQUENCE [LARGE SCALE GENOMIC DNA]</scope>
    <source>
        <strain evidence="3">RS5460</strain>
    </source>
</reference>
<dbReference type="SUPFAM" id="SSF54695">
    <property type="entry name" value="POZ domain"/>
    <property type="match status" value="1"/>
</dbReference>
<dbReference type="InterPro" id="IPR000210">
    <property type="entry name" value="BTB/POZ_dom"/>
</dbReference>
<evidence type="ECO:0000313" key="3">
    <source>
        <dbReference type="Proteomes" id="UP001328107"/>
    </source>
</evidence>
<gene>
    <name evidence="2" type="ORF">PMAYCL1PPCAC_25702</name>
</gene>
<organism evidence="2 3">
    <name type="scientific">Pristionchus mayeri</name>
    <dbReference type="NCBI Taxonomy" id="1317129"/>
    <lineage>
        <taxon>Eukaryota</taxon>
        <taxon>Metazoa</taxon>
        <taxon>Ecdysozoa</taxon>
        <taxon>Nematoda</taxon>
        <taxon>Chromadorea</taxon>
        <taxon>Rhabditida</taxon>
        <taxon>Rhabditina</taxon>
        <taxon>Diplogasteromorpha</taxon>
        <taxon>Diplogasteroidea</taxon>
        <taxon>Neodiplogasteridae</taxon>
        <taxon>Pristionchus</taxon>
    </lineage>
</organism>
<dbReference type="AlphaFoldDB" id="A0AAN5D4F1"/>
<dbReference type="Pfam" id="PF00651">
    <property type="entry name" value="BTB"/>
    <property type="match status" value="1"/>
</dbReference>
<accession>A0AAN5D4F1</accession>
<evidence type="ECO:0000259" key="1">
    <source>
        <dbReference type="Pfam" id="PF00651"/>
    </source>
</evidence>
<dbReference type="PANTHER" id="PTHR22744:SF14">
    <property type="entry name" value="BTB DOMAIN-CONTAINING PROTEIN-RELATED"/>
    <property type="match status" value="1"/>
</dbReference>
<protein>
    <recommendedName>
        <fullName evidence="1">BTB domain-containing protein</fullName>
    </recommendedName>
</protein>
<dbReference type="Gene3D" id="3.30.710.10">
    <property type="entry name" value="Potassium Channel Kv1.1, Chain A"/>
    <property type="match status" value="1"/>
</dbReference>
<proteinExistence type="predicted"/>
<comment type="caution">
    <text evidence="2">The sequence shown here is derived from an EMBL/GenBank/DDBJ whole genome shotgun (WGS) entry which is preliminary data.</text>
</comment>
<dbReference type="PANTHER" id="PTHR22744">
    <property type="entry name" value="HELIX LOOP HELIX PROTEIN 21-RELATED"/>
    <property type="match status" value="1"/>
</dbReference>
<sequence>FNEMFFGDSSERGQEIEIKDVIYEEFMYFLQLIYSLLASLTDDNVIYILKLSDRFHAEDLMKACENYLIQSTGIDDNVKKLMVDKYRLFELKRSLMSISDLDSQAHLQTASHSFSMEYETEQETQMDL</sequence>
<feature type="domain" description="BTB" evidence="1">
    <location>
        <begin position="1"/>
        <end position="71"/>
    </location>
</feature>
<evidence type="ECO:0000313" key="2">
    <source>
        <dbReference type="EMBL" id="GMR55507.1"/>
    </source>
</evidence>